<dbReference type="Proteomes" id="UP000886111">
    <property type="component" value="Unassembled WGS sequence"/>
</dbReference>
<accession>A0A7V5LHX0</accession>
<sequence length="496" mass="59154">MLLHFVQTKNFLKIFTPLFVAYLVLSLNSCQKQTIEEKWLARVNDQKISVNEFRMFYELDPNFGLDSIGLPALKAELDKLIDQKLSLQLAQKQNLLDEPTIKKAFDWEKKQSMLRALYRKKIGSKLKISESDLRKTYLQQNERVHVRHLFTTSKEQAQTWFNQVRNDSTLFFQLAQQAFKDSTLKRSGGDLGWIKLAELDEQFIKGIDTLKPGQISRPIKTRWGYHVVQMINRKKPAIIREDDYLKQRPALRKWLRRKWGMEQARSFINATIGKLNPQPDPKLFFKIWLIIKGNKDIERLNLPQQKILNDQILNSIRQQLESELQLPFIHYKGGNVTLGEFLNMVEQIPITQRPRFKKPKELSLQLAKIFRDDFLYKMAREENLDQDEQVLQEVQRFKEEQLYYYFINQIVDSLSVPVAVKDYFQKHQKKALTQFPELKHLNTLQEWQWQKAEHLLHKRLRQLKPKVEINLDLLKEKNKGINWDRRIRLFMIRKPS</sequence>
<name>A0A7V5LHX0_CALAY</name>
<dbReference type="InterPro" id="IPR027304">
    <property type="entry name" value="Trigger_fact/SurA_dom_sf"/>
</dbReference>
<reference evidence="3" key="1">
    <citation type="journal article" date="2020" name="mSystems">
        <title>Genome- and Community-Level Interaction Insights into Carbon Utilization and Element Cycling Functions of Hydrothermarchaeota in Hydrothermal Sediment.</title>
        <authorList>
            <person name="Zhou Z."/>
            <person name="Liu Y."/>
            <person name="Xu W."/>
            <person name="Pan J."/>
            <person name="Luo Z.H."/>
            <person name="Li M."/>
        </authorList>
    </citation>
    <scope>NUCLEOTIDE SEQUENCE [LARGE SCALE GENOMIC DNA]</scope>
    <source>
        <strain evidence="3">HyVt-76</strain>
    </source>
</reference>
<evidence type="ECO:0000256" key="1">
    <source>
        <dbReference type="PROSITE-ProRule" id="PRU00278"/>
    </source>
</evidence>
<keyword evidence="1" id="KW-0697">Rotamase</keyword>
<dbReference type="AlphaFoldDB" id="A0A7V5LHX0"/>
<evidence type="ECO:0000313" key="3">
    <source>
        <dbReference type="EMBL" id="HHE54398.1"/>
    </source>
</evidence>
<dbReference type="PANTHER" id="PTHR47245">
    <property type="entry name" value="PEPTIDYLPROLYL ISOMERASE"/>
    <property type="match status" value="1"/>
</dbReference>
<dbReference type="InterPro" id="IPR000297">
    <property type="entry name" value="PPIase_PpiC"/>
</dbReference>
<dbReference type="PROSITE" id="PS50198">
    <property type="entry name" value="PPIC_PPIASE_2"/>
    <property type="match status" value="1"/>
</dbReference>
<organism evidence="3">
    <name type="scientific">Caldithrix abyssi</name>
    <dbReference type="NCBI Taxonomy" id="187145"/>
    <lineage>
        <taxon>Bacteria</taxon>
        <taxon>Pseudomonadati</taxon>
        <taxon>Calditrichota</taxon>
        <taxon>Calditrichia</taxon>
        <taxon>Calditrichales</taxon>
        <taxon>Calditrichaceae</taxon>
        <taxon>Caldithrix</taxon>
    </lineage>
</organism>
<dbReference type="SUPFAM" id="SSF109998">
    <property type="entry name" value="Triger factor/SurA peptide-binding domain-like"/>
    <property type="match status" value="1"/>
</dbReference>
<keyword evidence="1" id="KW-0413">Isomerase</keyword>
<protein>
    <recommendedName>
        <fullName evidence="2">PpiC domain-containing protein</fullName>
    </recommendedName>
</protein>
<dbReference type="PANTHER" id="PTHR47245:SF2">
    <property type="entry name" value="PEPTIDYL-PROLYL CIS-TRANS ISOMERASE HP_0175-RELATED"/>
    <property type="match status" value="1"/>
</dbReference>
<dbReference type="InterPro" id="IPR050245">
    <property type="entry name" value="PrsA_foldase"/>
</dbReference>
<dbReference type="Gene3D" id="3.10.50.40">
    <property type="match status" value="1"/>
</dbReference>
<dbReference type="EMBL" id="DRTD01000097">
    <property type="protein sequence ID" value="HHE54398.1"/>
    <property type="molecule type" value="Genomic_DNA"/>
</dbReference>
<gene>
    <name evidence="3" type="ORF">ENL21_01350</name>
</gene>
<dbReference type="GO" id="GO:0003755">
    <property type="term" value="F:peptidyl-prolyl cis-trans isomerase activity"/>
    <property type="evidence" value="ECO:0007669"/>
    <property type="project" value="UniProtKB-KW"/>
</dbReference>
<comment type="caution">
    <text evidence="3">The sequence shown here is derived from an EMBL/GenBank/DDBJ whole genome shotgun (WGS) entry which is preliminary data.</text>
</comment>
<dbReference type="InterPro" id="IPR046357">
    <property type="entry name" value="PPIase_dom_sf"/>
</dbReference>
<feature type="domain" description="PpiC" evidence="2">
    <location>
        <begin position="141"/>
        <end position="232"/>
    </location>
</feature>
<proteinExistence type="predicted"/>
<dbReference type="Pfam" id="PF00639">
    <property type="entry name" value="Rotamase"/>
    <property type="match status" value="1"/>
</dbReference>
<dbReference type="SUPFAM" id="SSF54534">
    <property type="entry name" value="FKBP-like"/>
    <property type="match status" value="1"/>
</dbReference>
<evidence type="ECO:0000259" key="2">
    <source>
        <dbReference type="PROSITE" id="PS50198"/>
    </source>
</evidence>